<name>A0A3E2X274_9FIRM</name>
<dbReference type="Gene3D" id="3.20.20.70">
    <property type="entry name" value="Aldolase class I"/>
    <property type="match status" value="1"/>
</dbReference>
<keyword evidence="2" id="KW-0560">Oxidoreductase</keyword>
<dbReference type="SUPFAM" id="SSF51395">
    <property type="entry name" value="FMN-linked oxidoreductases"/>
    <property type="match status" value="1"/>
</dbReference>
<dbReference type="RefSeq" id="WP_025653656.1">
    <property type="nucleotide sequence ID" value="NZ_QVIA01000001.1"/>
</dbReference>
<dbReference type="Proteomes" id="UP000261111">
    <property type="component" value="Unassembled WGS sequence"/>
</dbReference>
<accession>A0A3E2X274</accession>
<dbReference type="InterPro" id="IPR051799">
    <property type="entry name" value="NADH_flavin_oxidoreductase"/>
</dbReference>
<evidence type="ECO:0000313" key="4">
    <source>
        <dbReference type="EMBL" id="RGC35610.1"/>
    </source>
</evidence>
<dbReference type="InterPro" id="IPR001155">
    <property type="entry name" value="OxRdtase_FMN_N"/>
</dbReference>
<evidence type="ECO:0000256" key="2">
    <source>
        <dbReference type="ARBA" id="ARBA00023002"/>
    </source>
</evidence>
<dbReference type="AlphaFoldDB" id="A0A3E2X274"/>
<sequence length="413" mass="46345">MSYKETLLQPIKIGNRVAQNRFFIQAMECNKEDETGNPSEETIQRYCDLAKGGAGLISLEAITVTRECRARDNQLTIMPANEKPLTEFVRRVHEANPETLFIFQLTHSGEISNPEFSRRVTPNPLPGYGGDLLTEEDVERIMDSFVTAAEIAYRAGADGIDMKLSHGYLGCQMIRPHNSRDWKYGGSWENRSRFAFELIERIRKAVPDPNFLVGSKISAWEGFPGGFGTEGPDSPIMDLTEPIKLIQGLEARGANFIIQSAGSPSITVGLTQVDKHVPYYAYLHQYWAKEFRKALKPETVVIGSNFSPFRSGKNDLCATTPEESNLLNYGAWCIENGVTDMVGLGRQSFADPYLPKKLAEGKEDEIKYCLLCDRCLELLIQQSKVGCCVYDKTAHEELVRTRKEKGNLRVSHT</sequence>
<reference evidence="4 5" key="1">
    <citation type="submission" date="2018-08" db="EMBL/GenBank/DDBJ databases">
        <title>A genome reference for cultivated species of the human gut microbiota.</title>
        <authorList>
            <person name="Zou Y."/>
            <person name="Xue W."/>
            <person name="Luo G."/>
        </authorList>
    </citation>
    <scope>NUCLEOTIDE SEQUENCE [LARGE SCALE GENOMIC DNA]</scope>
    <source>
        <strain evidence="4 5">AF19-21</strain>
    </source>
</reference>
<feature type="domain" description="NADH:flavin oxidoreductase/NADH oxidase N-terminal" evidence="3">
    <location>
        <begin position="7"/>
        <end position="222"/>
    </location>
</feature>
<comment type="caution">
    <text evidence="4">The sequence shown here is derived from an EMBL/GenBank/DDBJ whole genome shotgun (WGS) entry which is preliminary data.</text>
</comment>
<gene>
    <name evidence="4" type="ORF">DWX41_01055</name>
</gene>
<dbReference type="InterPro" id="IPR013785">
    <property type="entry name" value="Aldolase_TIM"/>
</dbReference>
<dbReference type="PANTHER" id="PTHR43656:SF2">
    <property type="entry name" value="BINDING OXIDOREDUCTASE, PUTATIVE (AFU_ORTHOLOGUE AFUA_2G08260)-RELATED"/>
    <property type="match status" value="1"/>
</dbReference>
<dbReference type="EMBL" id="QVIA01000001">
    <property type="protein sequence ID" value="RGC35610.1"/>
    <property type="molecule type" value="Genomic_DNA"/>
</dbReference>
<dbReference type="GO" id="GO:0016491">
    <property type="term" value="F:oxidoreductase activity"/>
    <property type="evidence" value="ECO:0007669"/>
    <property type="project" value="UniProtKB-KW"/>
</dbReference>
<dbReference type="PANTHER" id="PTHR43656">
    <property type="entry name" value="BINDING OXIDOREDUCTASE, PUTATIVE (AFU_ORTHOLOGUE AFUA_2G08260)-RELATED"/>
    <property type="match status" value="1"/>
</dbReference>
<protein>
    <submittedName>
        <fullName evidence="4">2,4-dienoyl-CoA reductase</fullName>
    </submittedName>
</protein>
<evidence type="ECO:0000259" key="3">
    <source>
        <dbReference type="Pfam" id="PF00724"/>
    </source>
</evidence>
<keyword evidence="1" id="KW-0285">Flavoprotein</keyword>
<evidence type="ECO:0000256" key="1">
    <source>
        <dbReference type="ARBA" id="ARBA00022630"/>
    </source>
</evidence>
<dbReference type="GeneID" id="93336180"/>
<organism evidence="4 5">
    <name type="scientific">Hungatella hathewayi</name>
    <dbReference type="NCBI Taxonomy" id="154046"/>
    <lineage>
        <taxon>Bacteria</taxon>
        <taxon>Bacillati</taxon>
        <taxon>Bacillota</taxon>
        <taxon>Clostridia</taxon>
        <taxon>Lachnospirales</taxon>
        <taxon>Lachnospiraceae</taxon>
        <taxon>Hungatella</taxon>
    </lineage>
</organism>
<dbReference type="Pfam" id="PF00724">
    <property type="entry name" value="Oxidored_FMN"/>
    <property type="match status" value="1"/>
</dbReference>
<proteinExistence type="predicted"/>
<evidence type="ECO:0000313" key="5">
    <source>
        <dbReference type="Proteomes" id="UP000261111"/>
    </source>
</evidence>
<dbReference type="GO" id="GO:0010181">
    <property type="term" value="F:FMN binding"/>
    <property type="evidence" value="ECO:0007669"/>
    <property type="project" value="InterPro"/>
</dbReference>